<feature type="domain" description="GmrSD restriction endonucleases C-terminal" evidence="2">
    <location>
        <begin position="422"/>
        <end position="545"/>
    </location>
</feature>
<dbReference type="PANTHER" id="PTHR35149">
    <property type="entry name" value="SLL5132 PROTEIN"/>
    <property type="match status" value="1"/>
</dbReference>
<dbReference type="AlphaFoldDB" id="U2FCX6"/>
<dbReference type="PANTHER" id="PTHR35149:SF1">
    <property type="entry name" value="DUF5655 DOMAIN-CONTAINING PROTEIN"/>
    <property type="match status" value="1"/>
</dbReference>
<feature type="domain" description="GmrSD restriction endonucleases N-terminal" evidence="1">
    <location>
        <begin position="13"/>
        <end position="175"/>
    </location>
</feature>
<dbReference type="Pfam" id="PF07510">
    <property type="entry name" value="GmrSD_C"/>
    <property type="match status" value="1"/>
</dbReference>
<dbReference type="PATRIC" id="fig|1242968.3.peg.1328"/>
<dbReference type="EMBL" id="ANNG01000028">
    <property type="protein sequence ID" value="ERJ28232.1"/>
    <property type="molecule type" value="Genomic_DNA"/>
</dbReference>
<evidence type="ECO:0000313" key="4">
    <source>
        <dbReference type="Proteomes" id="UP000016620"/>
    </source>
</evidence>
<accession>U2FCX6</accession>
<dbReference type="InterPro" id="IPR011089">
    <property type="entry name" value="GmrSD_C"/>
</dbReference>
<dbReference type="Proteomes" id="UP000016620">
    <property type="component" value="Unassembled WGS sequence"/>
</dbReference>
<organism evidence="3 4">
    <name type="scientific">Campylobacter concisus UNSWCS</name>
    <dbReference type="NCBI Taxonomy" id="1242968"/>
    <lineage>
        <taxon>Bacteria</taxon>
        <taxon>Pseudomonadati</taxon>
        <taxon>Campylobacterota</taxon>
        <taxon>Epsilonproteobacteria</taxon>
        <taxon>Campylobacterales</taxon>
        <taxon>Campylobacteraceae</taxon>
        <taxon>Campylobacter</taxon>
    </lineage>
</organism>
<comment type="caution">
    <text evidence="3">The sequence shown here is derived from an EMBL/GenBank/DDBJ whole genome shotgun (WGS) entry which is preliminary data.</text>
</comment>
<evidence type="ECO:0000313" key="3">
    <source>
        <dbReference type="EMBL" id="ERJ28232.1"/>
    </source>
</evidence>
<evidence type="ECO:0000259" key="2">
    <source>
        <dbReference type="Pfam" id="PF07510"/>
    </source>
</evidence>
<proteinExistence type="predicted"/>
<dbReference type="RefSeq" id="WP_021087817.1">
    <property type="nucleotide sequence ID" value="NZ_ANNG01000028.1"/>
</dbReference>
<evidence type="ECO:0008006" key="5">
    <source>
        <dbReference type="Google" id="ProtNLM"/>
    </source>
</evidence>
<sequence>MEAIKNNIGSLKKLKFEIPFYQRAYSWEKQDIEKLINDINARSKHYLGNIVFKKNNDKFIIIDGQQRLTTIYIIFMDLREKPFELDYEIDSGDGEKLKNFDINEHRYINQQILDAINFVKDNKTLCEISFKEKINSAIFTMTIIPENIKATEYFELVNTKSIQLENHQVLKARFLSKIQDNYTDVARKWDMISNMDEKYKDQVKNNNKDIQCGELETINVLLNKTYKEEQKAQTKTNSVAKSLVKFPVFLLLALKVFVAKKELKIDIIINKDKLLGEFDKVFKEETNIYSEFIKFLEDMRNKFDEFVYRDDDMKDKKLLNLQRMFYYTSEYDKPEFIAALLAFLDKSSLGEYNEENAKKVTKFLEQLDNELVKSALRNNGSRKIVETINNVIEKIYKNENIETQMLEKIDSSFLDNGTAVPHYWFYRLEYLLWQDFEDLNVCGICANNIKTVFPKFNRDEYLIKSQDTAEHMWATNLQENNKALDDFGNLALIRKDFNSSLSDYDFGEKLKRIKENPNSSIKMLIFYTLQQGYNIERIKDLGVKMKQILFQGITNGTI</sequence>
<dbReference type="Pfam" id="PF03235">
    <property type="entry name" value="GmrSD_N"/>
    <property type="match status" value="1"/>
</dbReference>
<gene>
    <name evidence="3" type="ORF">UNSWCS_1750</name>
</gene>
<reference evidence="3 4" key="1">
    <citation type="journal article" date="2013" name="BMC Genomics">
        <title>Comparative genomics of Campylobacter concisus isolates reveals genetic diversity and provides insights into disease association.</title>
        <authorList>
            <person name="Deshpande N.P."/>
            <person name="Kaakoush N.O."/>
            <person name="Wilkins M.R."/>
            <person name="Mitchell H.M."/>
        </authorList>
    </citation>
    <scope>NUCLEOTIDE SEQUENCE [LARGE SCALE GENOMIC DNA]</scope>
    <source>
        <strain evidence="3 4">UNSWCS</strain>
    </source>
</reference>
<dbReference type="InterPro" id="IPR004919">
    <property type="entry name" value="GmrSD_N"/>
</dbReference>
<name>U2FCX6_9BACT</name>
<evidence type="ECO:0000259" key="1">
    <source>
        <dbReference type="Pfam" id="PF03235"/>
    </source>
</evidence>
<protein>
    <recommendedName>
        <fullName evidence="5">DUF262 domain-containing protein</fullName>
    </recommendedName>
</protein>